<evidence type="ECO:0000256" key="1">
    <source>
        <dbReference type="ARBA" id="ARBA00008007"/>
    </source>
</evidence>
<dbReference type="InterPro" id="IPR000836">
    <property type="entry name" value="PRTase_dom"/>
</dbReference>
<dbReference type="PANTHER" id="PTHR47505">
    <property type="entry name" value="DNA UTILIZATION PROTEIN YHGH"/>
    <property type="match status" value="1"/>
</dbReference>
<keyword evidence="3" id="KW-0328">Glycosyltransferase</keyword>
<reference evidence="3" key="1">
    <citation type="submission" date="2017-07" db="EMBL/GenBank/DDBJ databases">
        <title>Leptospira spp. isolated from tropical soils.</title>
        <authorList>
            <person name="Thibeaux R."/>
            <person name="Iraola G."/>
            <person name="Ferres I."/>
            <person name="Bierque E."/>
            <person name="Girault D."/>
            <person name="Soupe-Gilbert M.-E."/>
            <person name="Picardeau M."/>
            <person name="Goarant C."/>
        </authorList>
    </citation>
    <scope>NUCLEOTIDE SEQUENCE [LARGE SCALE GENOMIC DNA]</scope>
    <source>
        <strain evidence="3">ATI7-C-A5</strain>
    </source>
</reference>
<dbReference type="PANTHER" id="PTHR47505:SF1">
    <property type="entry name" value="DNA UTILIZATION PROTEIN YHGH"/>
    <property type="match status" value="1"/>
</dbReference>
<dbReference type="InterPro" id="IPR051910">
    <property type="entry name" value="ComF/GntX_DNA_util-trans"/>
</dbReference>
<keyword evidence="3" id="KW-0808">Transferase</keyword>
<accession>A0A2N0B9I4</accession>
<dbReference type="EMBL" id="NPEF01000075">
    <property type="protein sequence ID" value="PJZ93210.1"/>
    <property type="molecule type" value="Genomic_DNA"/>
</dbReference>
<reference evidence="2 4" key="2">
    <citation type="journal article" date="2018" name="Microb. Genom.">
        <title>Deciphering the unexplored Leptospira diversity from soils uncovers genomic evolution to virulence.</title>
        <authorList>
            <person name="Thibeaux R."/>
            <person name="Iraola G."/>
            <person name="Ferres I."/>
            <person name="Bierque E."/>
            <person name="Girault D."/>
            <person name="Soupe-Gilbert M.E."/>
            <person name="Picardeau M."/>
            <person name="Goarant C."/>
        </authorList>
    </citation>
    <scope>NUCLEOTIDE SEQUENCE [LARGE SCALE GENOMIC DNA]</scope>
    <source>
        <strain evidence="2 4">ATI7-C-A5</strain>
    </source>
</reference>
<evidence type="ECO:0000313" key="2">
    <source>
        <dbReference type="EMBL" id="MDV6236633.1"/>
    </source>
</evidence>
<keyword evidence="4" id="KW-1185">Reference proteome</keyword>
<reference evidence="2" key="3">
    <citation type="submission" date="2023-10" db="EMBL/GenBank/DDBJ databases">
        <authorList>
            <person name="Picardeau M."/>
            <person name="Thibeaux R."/>
        </authorList>
    </citation>
    <scope>NUCLEOTIDE SEQUENCE</scope>
    <source>
        <strain evidence="2">ATI7-C-A5</strain>
    </source>
</reference>
<dbReference type="Gene3D" id="3.40.50.2020">
    <property type="match status" value="1"/>
</dbReference>
<dbReference type="Proteomes" id="UP000232122">
    <property type="component" value="Unassembled WGS sequence"/>
</dbReference>
<evidence type="ECO:0000313" key="3">
    <source>
        <dbReference type="EMBL" id="PJZ93210.1"/>
    </source>
</evidence>
<evidence type="ECO:0000313" key="4">
    <source>
        <dbReference type="Proteomes" id="UP000232122"/>
    </source>
</evidence>
<dbReference type="SUPFAM" id="SSF53271">
    <property type="entry name" value="PRTase-like"/>
    <property type="match status" value="1"/>
</dbReference>
<dbReference type="OrthoDB" id="9779910at2"/>
<dbReference type="CDD" id="cd06223">
    <property type="entry name" value="PRTases_typeI"/>
    <property type="match status" value="1"/>
</dbReference>
<comment type="caution">
    <text evidence="3">The sequence shown here is derived from an EMBL/GenBank/DDBJ whole genome shotgun (WGS) entry which is preliminary data.</text>
</comment>
<dbReference type="AlphaFoldDB" id="A0A2N0B9I4"/>
<protein>
    <submittedName>
        <fullName evidence="3">Amidophosphoribosyltransferase</fullName>
    </submittedName>
    <submittedName>
        <fullName evidence="2">ComF family protein</fullName>
    </submittedName>
</protein>
<organism evidence="3">
    <name type="scientific">Leptospira ellisii</name>
    <dbReference type="NCBI Taxonomy" id="2023197"/>
    <lineage>
        <taxon>Bacteria</taxon>
        <taxon>Pseudomonadati</taxon>
        <taxon>Spirochaetota</taxon>
        <taxon>Spirochaetia</taxon>
        <taxon>Leptospirales</taxon>
        <taxon>Leptospiraceae</taxon>
        <taxon>Leptospira</taxon>
    </lineage>
</organism>
<dbReference type="InterPro" id="IPR029057">
    <property type="entry name" value="PRTase-like"/>
</dbReference>
<dbReference type="GO" id="GO:0016757">
    <property type="term" value="F:glycosyltransferase activity"/>
    <property type="evidence" value="ECO:0007669"/>
    <property type="project" value="UniProtKB-KW"/>
</dbReference>
<name>A0A2N0B9I4_9LEPT</name>
<dbReference type="RefSeq" id="WP_100764978.1">
    <property type="nucleotide sequence ID" value="NZ_NPEF02000015.1"/>
</dbReference>
<gene>
    <name evidence="2" type="ORF">CH379_013465</name>
    <name evidence="3" type="ORF">CH379_09010</name>
</gene>
<comment type="similarity">
    <text evidence="1">Belongs to the ComF/GntX family.</text>
</comment>
<proteinExistence type="inferred from homology"/>
<sequence length="246" mass="28381">MDIRKLLDYFLPCCCEFCGRYDLFSSKVGICKSCHNRNRDIRSSSDRSCKTCKEAFVGEGCPYCVSRNVFFEELKYLRNRSPFMAKAINRIKFRSAYSLSIYLCLGMKRELRSWKGIRFSGIVLLPSHRAPWYKTGRERTFSSCDFALKRLQKILPFPVANPVEKISGEKQAGKSFAERFFHARISFRIKEEYERRLTGNYLLLDDVFTTGASANEVARILLQNGAASVRVLTLIRTEGKNRDSSH</sequence>
<dbReference type="EMBL" id="NPEF02000015">
    <property type="protein sequence ID" value="MDV6236633.1"/>
    <property type="molecule type" value="Genomic_DNA"/>
</dbReference>